<dbReference type="RefSeq" id="WP_244054595.1">
    <property type="nucleotide sequence ID" value="NZ_BQXH01000003.1"/>
</dbReference>
<dbReference type="Proteomes" id="UP001055149">
    <property type="component" value="Unassembled WGS sequence"/>
</dbReference>
<keyword evidence="1" id="KW-0812">Transmembrane</keyword>
<sequence>MINKKQFVFSQKIALIIICGQLILKLFHFAKLTASIATIFAIFHIWALLLIAAGMLFYYLFLASIFYLGCRILNYTFNLIYH</sequence>
<feature type="transmembrane region" description="Helical" evidence="1">
    <location>
        <begin position="12"/>
        <end position="30"/>
    </location>
</feature>
<keyword evidence="1" id="KW-1133">Transmembrane helix</keyword>
<gene>
    <name evidence="2" type="ORF">LPAF129_05050</name>
</gene>
<keyword evidence="1" id="KW-0472">Membrane</keyword>
<comment type="caution">
    <text evidence="2">The sequence shown here is derived from an EMBL/GenBank/DDBJ whole genome shotgun (WGS) entry which is preliminary data.</text>
</comment>
<evidence type="ECO:0000313" key="3">
    <source>
        <dbReference type="Proteomes" id="UP001055149"/>
    </source>
</evidence>
<name>A0ABQ5JIP6_9LACO</name>
<proteinExistence type="predicted"/>
<reference evidence="2" key="1">
    <citation type="journal article" date="2022" name="Int. J. Syst. Evol. Microbiol.">
        <title>A novel species of lactic acid bacteria, Ligilactobacillus pabuli sp. nov., isolated from alfalfa silage.</title>
        <authorList>
            <person name="Tohno M."/>
            <person name="Tanizawa Y."/>
            <person name="Sawada H."/>
            <person name="Sakamoto M."/>
            <person name="Ohkuma M."/>
            <person name="Kobayashi H."/>
        </authorList>
    </citation>
    <scope>NUCLEOTIDE SEQUENCE</scope>
    <source>
        <strain evidence="2">AF129</strain>
    </source>
</reference>
<evidence type="ECO:0000313" key="2">
    <source>
        <dbReference type="EMBL" id="GKS80820.1"/>
    </source>
</evidence>
<keyword evidence="3" id="KW-1185">Reference proteome</keyword>
<accession>A0ABQ5JIP6</accession>
<dbReference type="EMBL" id="BQXH01000003">
    <property type="protein sequence ID" value="GKS80820.1"/>
    <property type="molecule type" value="Genomic_DNA"/>
</dbReference>
<evidence type="ECO:0000256" key="1">
    <source>
        <dbReference type="SAM" id="Phobius"/>
    </source>
</evidence>
<protein>
    <submittedName>
        <fullName evidence="2">Uncharacterized protein</fullName>
    </submittedName>
</protein>
<organism evidence="2 3">
    <name type="scientific">Ligilactobacillus pabuli</name>
    <dbReference type="NCBI Taxonomy" id="2886039"/>
    <lineage>
        <taxon>Bacteria</taxon>
        <taxon>Bacillati</taxon>
        <taxon>Bacillota</taxon>
        <taxon>Bacilli</taxon>
        <taxon>Lactobacillales</taxon>
        <taxon>Lactobacillaceae</taxon>
        <taxon>Ligilactobacillus</taxon>
    </lineage>
</organism>
<feature type="transmembrane region" description="Helical" evidence="1">
    <location>
        <begin position="36"/>
        <end position="61"/>
    </location>
</feature>